<dbReference type="Proteomes" id="UP000774326">
    <property type="component" value="Unassembled WGS sequence"/>
</dbReference>
<dbReference type="EMBL" id="JAEUBG010003009">
    <property type="protein sequence ID" value="KAH3683674.1"/>
    <property type="molecule type" value="Genomic_DNA"/>
</dbReference>
<comment type="caution">
    <text evidence="1">The sequence shown here is derived from an EMBL/GenBank/DDBJ whole genome shotgun (WGS) entry which is preliminary data.</text>
</comment>
<proteinExistence type="predicted"/>
<sequence>MRFELLTPKDLLGTGGGGLFFDIELREVSELLISFCKTFKVCGATSYCNFSLIFSVAVKLSGVGEEDVITTDAYSGGGVSSANHEIARHFKANLLVWSETSQNEEHWPDKNSNRARSSFFLYLVDVICLVLRIMWRILRKVVLVVSSSSDMSVSSLNTTSTSTFKSLW</sequence>
<gene>
    <name evidence="1" type="ORF">WICPIJ_005358</name>
</gene>
<name>A0A9P8TM10_WICPI</name>
<keyword evidence="2" id="KW-1185">Reference proteome</keyword>
<organism evidence="1 2">
    <name type="scientific">Wickerhamomyces pijperi</name>
    <name type="common">Yeast</name>
    <name type="synonym">Pichia pijperi</name>
    <dbReference type="NCBI Taxonomy" id="599730"/>
    <lineage>
        <taxon>Eukaryota</taxon>
        <taxon>Fungi</taxon>
        <taxon>Dikarya</taxon>
        <taxon>Ascomycota</taxon>
        <taxon>Saccharomycotina</taxon>
        <taxon>Saccharomycetes</taxon>
        <taxon>Phaffomycetales</taxon>
        <taxon>Wickerhamomycetaceae</taxon>
        <taxon>Wickerhamomyces</taxon>
    </lineage>
</organism>
<evidence type="ECO:0000313" key="1">
    <source>
        <dbReference type="EMBL" id="KAH3683674.1"/>
    </source>
</evidence>
<accession>A0A9P8TM10</accession>
<protein>
    <submittedName>
        <fullName evidence="1">Uncharacterized protein</fullName>
    </submittedName>
</protein>
<dbReference type="AlphaFoldDB" id="A0A9P8TM10"/>
<reference evidence="1" key="2">
    <citation type="submission" date="2021-01" db="EMBL/GenBank/DDBJ databases">
        <authorList>
            <person name="Schikora-Tamarit M.A."/>
        </authorList>
    </citation>
    <scope>NUCLEOTIDE SEQUENCE</scope>
    <source>
        <strain evidence="1">CBS2887</strain>
    </source>
</reference>
<evidence type="ECO:0000313" key="2">
    <source>
        <dbReference type="Proteomes" id="UP000774326"/>
    </source>
</evidence>
<reference evidence="1" key="1">
    <citation type="journal article" date="2021" name="Open Biol.">
        <title>Shared evolutionary footprints suggest mitochondrial oxidative damage underlies multiple complex I losses in fungi.</title>
        <authorList>
            <person name="Schikora-Tamarit M.A."/>
            <person name="Marcet-Houben M."/>
            <person name="Nosek J."/>
            <person name="Gabaldon T."/>
        </authorList>
    </citation>
    <scope>NUCLEOTIDE SEQUENCE</scope>
    <source>
        <strain evidence="1">CBS2887</strain>
    </source>
</reference>